<dbReference type="InterPro" id="IPR052102">
    <property type="entry name" value="Enkurin_domain-protein"/>
</dbReference>
<name>A0A078B9F4_STYLE</name>
<dbReference type="InParanoid" id="A0A078B9F4"/>
<feature type="compositionally biased region" description="Basic and acidic residues" evidence="6">
    <location>
        <begin position="16"/>
        <end position="30"/>
    </location>
</feature>
<dbReference type="PROSITE" id="PS51665">
    <property type="entry name" value="ENKURIN"/>
    <property type="match status" value="1"/>
</dbReference>
<protein>
    <recommendedName>
        <fullName evidence="7">Enkurin domain-containing protein</fullName>
    </recommendedName>
</protein>
<evidence type="ECO:0000313" key="8">
    <source>
        <dbReference type="EMBL" id="CDW91155.1"/>
    </source>
</evidence>
<reference evidence="8 9" key="1">
    <citation type="submission" date="2014-06" db="EMBL/GenBank/DDBJ databases">
        <authorList>
            <person name="Swart Estienne"/>
        </authorList>
    </citation>
    <scope>NUCLEOTIDE SEQUENCE [LARGE SCALE GENOMIC DNA]</scope>
    <source>
        <strain evidence="8 9">130c</strain>
    </source>
</reference>
<evidence type="ECO:0000256" key="2">
    <source>
        <dbReference type="ARBA" id="ARBA00004245"/>
    </source>
</evidence>
<gene>
    <name evidence="8" type="primary">Contig18477.g19619</name>
    <name evidence="8" type="ORF">STYLEM_20307</name>
</gene>
<evidence type="ECO:0000256" key="6">
    <source>
        <dbReference type="SAM" id="MobiDB-lite"/>
    </source>
</evidence>
<keyword evidence="4" id="KW-0206">Cytoskeleton</keyword>
<feature type="compositionally biased region" description="Polar residues" evidence="6">
    <location>
        <begin position="139"/>
        <end position="154"/>
    </location>
</feature>
<keyword evidence="9" id="KW-1185">Reference proteome</keyword>
<dbReference type="GO" id="GO:0005929">
    <property type="term" value="C:cilium"/>
    <property type="evidence" value="ECO:0007669"/>
    <property type="project" value="UniProtKB-SubCell"/>
</dbReference>
<organism evidence="8 9">
    <name type="scientific">Stylonychia lemnae</name>
    <name type="common">Ciliate</name>
    <dbReference type="NCBI Taxonomy" id="5949"/>
    <lineage>
        <taxon>Eukaryota</taxon>
        <taxon>Sar</taxon>
        <taxon>Alveolata</taxon>
        <taxon>Ciliophora</taxon>
        <taxon>Intramacronucleata</taxon>
        <taxon>Spirotrichea</taxon>
        <taxon>Stichotrichia</taxon>
        <taxon>Sporadotrichida</taxon>
        <taxon>Oxytrichidae</taxon>
        <taxon>Stylonychinae</taxon>
        <taxon>Stylonychia</taxon>
    </lineage>
</organism>
<dbReference type="OrthoDB" id="10264920at2759"/>
<comment type="subcellular location">
    <subcellularLocation>
        <location evidence="1">Cell projection</location>
        <location evidence="1">Cilium</location>
    </subcellularLocation>
    <subcellularLocation>
        <location evidence="2">Cytoplasm</location>
        <location evidence="2">Cytoskeleton</location>
    </subcellularLocation>
</comment>
<evidence type="ECO:0000313" key="9">
    <source>
        <dbReference type="Proteomes" id="UP000039865"/>
    </source>
</evidence>
<sequence length="317" mass="37153">MRANLKELRNLENQVKEKKEVNDNKNDQLFKSKKYQNVESRFKSETDQKVLSRRNTYEGFKNSAMQQLNLNSTGRDQNSNPAKSISSNGYNNQREVNYQAPKIEYDASELESKSPEELDRILQQMEDYSKATYKIYGSQAQNHVSGTKSSSLINDEQRKPPRHSSRPPVSNSTQMRQQNHGGNQEERKHKNFGKVPSQQIDKLIINPLYSLQNYKAEKDEIQREMYINYSFDNIYSERELEKKNCPPGTRQLDEEERLRMLQELEASKNELVNQMERLPISMKTLSMQKRKDDLEEQIRSVDKNIALFSKKKVFVAI</sequence>
<evidence type="ECO:0000256" key="1">
    <source>
        <dbReference type="ARBA" id="ARBA00004138"/>
    </source>
</evidence>
<evidence type="ECO:0000256" key="5">
    <source>
        <dbReference type="ARBA" id="ARBA00023273"/>
    </source>
</evidence>
<feature type="region of interest" description="Disordered" evidence="6">
    <location>
        <begin position="71"/>
        <end position="93"/>
    </location>
</feature>
<feature type="compositionally biased region" description="Basic and acidic residues" evidence="6">
    <location>
        <begin position="40"/>
        <end position="49"/>
    </location>
</feature>
<dbReference type="Pfam" id="PF13864">
    <property type="entry name" value="Enkurin"/>
    <property type="match status" value="1"/>
</dbReference>
<proteinExistence type="predicted"/>
<feature type="compositionally biased region" description="Polar residues" evidence="6">
    <location>
        <begin position="167"/>
        <end position="182"/>
    </location>
</feature>
<evidence type="ECO:0000256" key="3">
    <source>
        <dbReference type="ARBA" id="ARBA00022490"/>
    </source>
</evidence>
<dbReference type="GO" id="GO:0005881">
    <property type="term" value="C:cytoplasmic microtubule"/>
    <property type="evidence" value="ECO:0007669"/>
    <property type="project" value="TreeGrafter"/>
</dbReference>
<dbReference type="PANTHER" id="PTHR21490">
    <property type="entry name" value="ENKURIN-RELATED"/>
    <property type="match status" value="1"/>
</dbReference>
<evidence type="ECO:0000256" key="4">
    <source>
        <dbReference type="ARBA" id="ARBA00023212"/>
    </source>
</evidence>
<keyword evidence="3" id="KW-0963">Cytoplasm</keyword>
<evidence type="ECO:0000259" key="7">
    <source>
        <dbReference type="PROSITE" id="PS51665"/>
    </source>
</evidence>
<dbReference type="EMBL" id="CCKQ01019144">
    <property type="protein sequence ID" value="CDW91155.1"/>
    <property type="molecule type" value="Genomic_DNA"/>
</dbReference>
<accession>A0A078B9F4</accession>
<feature type="domain" description="Enkurin" evidence="7">
    <location>
        <begin position="224"/>
        <end position="316"/>
    </location>
</feature>
<dbReference type="InterPro" id="IPR027012">
    <property type="entry name" value="Enkurin_dom"/>
</dbReference>
<feature type="region of interest" description="Disordered" evidence="6">
    <location>
        <begin position="139"/>
        <end position="195"/>
    </location>
</feature>
<dbReference type="AlphaFoldDB" id="A0A078B9F4"/>
<dbReference type="Proteomes" id="UP000039865">
    <property type="component" value="Unassembled WGS sequence"/>
</dbReference>
<keyword evidence="5" id="KW-0966">Cell projection</keyword>
<dbReference type="PANTHER" id="PTHR21490:SF2">
    <property type="entry name" value="ENKURIN DOMAIN-CONTAINING PROTEIN 1"/>
    <property type="match status" value="1"/>
</dbReference>
<feature type="region of interest" description="Disordered" evidence="6">
    <location>
        <begin position="16"/>
        <end position="49"/>
    </location>
</feature>